<evidence type="ECO:0000256" key="5">
    <source>
        <dbReference type="ARBA" id="ARBA00022801"/>
    </source>
</evidence>
<dbReference type="Proteomes" id="UP000184447">
    <property type="component" value="Unassembled WGS sequence"/>
</dbReference>
<dbReference type="PROSITE" id="PS51747">
    <property type="entry name" value="CYT_DCMP_DEAMINASES_2"/>
    <property type="match status" value="1"/>
</dbReference>
<feature type="binding site" evidence="8">
    <location>
        <position position="84"/>
    </location>
    <ligand>
        <name>Zn(2+)</name>
        <dbReference type="ChEBI" id="CHEBI:29105"/>
        <note>catalytic</note>
    </ligand>
</feature>
<evidence type="ECO:0000313" key="11">
    <source>
        <dbReference type="Proteomes" id="UP000184447"/>
    </source>
</evidence>
<keyword evidence="5 8" id="KW-0378">Hydrolase</keyword>
<evidence type="ECO:0000256" key="2">
    <source>
        <dbReference type="ARBA" id="ARBA00011738"/>
    </source>
</evidence>
<dbReference type="InterPro" id="IPR016192">
    <property type="entry name" value="APOBEC/CMP_deaminase_Zn-bd"/>
</dbReference>
<dbReference type="GO" id="GO:0008270">
    <property type="term" value="F:zinc ion binding"/>
    <property type="evidence" value="ECO:0007669"/>
    <property type="project" value="UniProtKB-UniRule"/>
</dbReference>
<comment type="catalytic activity">
    <reaction evidence="7 8">
        <text>adenosine(34) in tRNA + H2O + H(+) = inosine(34) in tRNA + NH4(+)</text>
        <dbReference type="Rhea" id="RHEA:43168"/>
        <dbReference type="Rhea" id="RHEA-COMP:10373"/>
        <dbReference type="Rhea" id="RHEA-COMP:10374"/>
        <dbReference type="ChEBI" id="CHEBI:15377"/>
        <dbReference type="ChEBI" id="CHEBI:15378"/>
        <dbReference type="ChEBI" id="CHEBI:28938"/>
        <dbReference type="ChEBI" id="CHEBI:74411"/>
        <dbReference type="ChEBI" id="CHEBI:82852"/>
        <dbReference type="EC" id="3.5.4.33"/>
    </reaction>
</comment>
<dbReference type="CDD" id="cd01285">
    <property type="entry name" value="nucleoside_deaminase"/>
    <property type="match status" value="1"/>
</dbReference>
<dbReference type="EC" id="3.5.4.33" evidence="8"/>
<dbReference type="RefSeq" id="WP_073340873.1">
    <property type="nucleotide sequence ID" value="NZ_FQXM01000044.1"/>
</dbReference>
<dbReference type="AlphaFoldDB" id="A0A1M5Y053"/>
<comment type="similarity">
    <text evidence="1">Belongs to the cytidine and deoxycytidylate deaminase family. ADAT2 subfamily.</text>
</comment>
<dbReference type="Gene3D" id="3.40.140.10">
    <property type="entry name" value="Cytidine Deaminase, domain 2"/>
    <property type="match status" value="1"/>
</dbReference>
<evidence type="ECO:0000256" key="8">
    <source>
        <dbReference type="HAMAP-Rule" id="MF_00972"/>
    </source>
</evidence>
<keyword evidence="3 8" id="KW-0819">tRNA processing</keyword>
<sequence length="146" mass="16427">MKNEFLIKALEEAQNAYIKGEVPVGAVIVKNDEIIAIAHNLRESLNDPTAHAEIIAIRQASQKLNNWRLTGCEMYVTLEPCPMCAGAIFQSRIKKIYIGTADTTTGSCGSILNILQNDSFNHFTEIKWVYNEECSNLISSFFKDRR</sequence>
<dbReference type="PROSITE" id="PS00903">
    <property type="entry name" value="CYT_DCMP_DEAMINASES_1"/>
    <property type="match status" value="1"/>
</dbReference>
<evidence type="ECO:0000313" key="10">
    <source>
        <dbReference type="EMBL" id="SHI05372.1"/>
    </source>
</evidence>
<dbReference type="InterPro" id="IPR002125">
    <property type="entry name" value="CMP_dCMP_dom"/>
</dbReference>
<dbReference type="OrthoDB" id="9802676at2"/>
<feature type="domain" description="CMP/dCMP-type deaminase" evidence="9">
    <location>
        <begin position="1"/>
        <end position="110"/>
    </location>
</feature>
<dbReference type="GO" id="GO:0052717">
    <property type="term" value="F:tRNA-specific adenosine-34 deaminase activity"/>
    <property type="evidence" value="ECO:0007669"/>
    <property type="project" value="UniProtKB-UniRule"/>
</dbReference>
<evidence type="ECO:0000256" key="7">
    <source>
        <dbReference type="ARBA" id="ARBA00048045"/>
    </source>
</evidence>
<accession>A0A1M5Y053</accession>
<keyword evidence="11" id="KW-1185">Reference proteome</keyword>
<feature type="active site" description="Proton donor" evidence="8">
    <location>
        <position position="53"/>
    </location>
</feature>
<dbReference type="GO" id="GO:0002100">
    <property type="term" value="P:tRNA wobble adenosine to inosine editing"/>
    <property type="evidence" value="ECO:0007669"/>
    <property type="project" value="UniProtKB-UniRule"/>
</dbReference>
<dbReference type="STRING" id="1121316.SAMN02745207_04074"/>
<comment type="function">
    <text evidence="8">Catalyzes the deamination of adenosine to inosine at the wobble position 34 of tRNA(Arg2).</text>
</comment>
<evidence type="ECO:0000256" key="1">
    <source>
        <dbReference type="ARBA" id="ARBA00010669"/>
    </source>
</evidence>
<evidence type="ECO:0000256" key="3">
    <source>
        <dbReference type="ARBA" id="ARBA00022694"/>
    </source>
</evidence>
<dbReference type="FunFam" id="3.40.140.10:FF:000005">
    <property type="entry name" value="tRNA-specific adenosine deaminase"/>
    <property type="match status" value="1"/>
</dbReference>
<comment type="subunit">
    <text evidence="2 8">Homodimer.</text>
</comment>
<reference evidence="10 11" key="1">
    <citation type="submission" date="2016-11" db="EMBL/GenBank/DDBJ databases">
        <authorList>
            <person name="Jaros S."/>
            <person name="Januszkiewicz K."/>
            <person name="Wedrychowicz H."/>
        </authorList>
    </citation>
    <scope>NUCLEOTIDE SEQUENCE [LARGE SCALE GENOMIC DNA]</scope>
    <source>
        <strain evidence="10 11">DSM 8605</strain>
    </source>
</reference>
<dbReference type="PANTHER" id="PTHR11079">
    <property type="entry name" value="CYTOSINE DEAMINASE FAMILY MEMBER"/>
    <property type="match status" value="1"/>
</dbReference>
<name>A0A1M5Y053_9CLOT</name>
<keyword evidence="6 8" id="KW-0862">Zinc</keyword>
<dbReference type="SUPFAM" id="SSF53927">
    <property type="entry name" value="Cytidine deaminase-like"/>
    <property type="match status" value="1"/>
</dbReference>
<comment type="cofactor">
    <cofactor evidence="8">
        <name>Zn(2+)</name>
        <dbReference type="ChEBI" id="CHEBI:29105"/>
    </cofactor>
    <text evidence="8">Binds 1 zinc ion per subunit.</text>
</comment>
<gene>
    <name evidence="8" type="primary">tadA</name>
    <name evidence="10" type="ORF">SAMN02745207_04074</name>
</gene>
<dbReference type="NCBIfam" id="NF008113">
    <property type="entry name" value="PRK10860.1"/>
    <property type="match status" value="1"/>
</dbReference>
<protein>
    <recommendedName>
        <fullName evidence="8">tRNA-specific adenosine deaminase</fullName>
        <ecNumber evidence="8">3.5.4.33</ecNumber>
    </recommendedName>
</protein>
<feature type="binding site" evidence="8">
    <location>
        <position position="81"/>
    </location>
    <ligand>
        <name>Zn(2+)</name>
        <dbReference type="ChEBI" id="CHEBI:29105"/>
        <note>catalytic</note>
    </ligand>
</feature>
<evidence type="ECO:0000256" key="6">
    <source>
        <dbReference type="ARBA" id="ARBA00022833"/>
    </source>
</evidence>
<dbReference type="Pfam" id="PF00383">
    <property type="entry name" value="dCMP_cyt_deam_1"/>
    <property type="match status" value="1"/>
</dbReference>
<evidence type="ECO:0000259" key="9">
    <source>
        <dbReference type="PROSITE" id="PS51747"/>
    </source>
</evidence>
<feature type="binding site" evidence="8">
    <location>
        <position position="51"/>
    </location>
    <ligand>
        <name>Zn(2+)</name>
        <dbReference type="ChEBI" id="CHEBI:29105"/>
        <note>catalytic</note>
    </ligand>
</feature>
<keyword evidence="4 8" id="KW-0479">Metal-binding</keyword>
<dbReference type="InterPro" id="IPR028883">
    <property type="entry name" value="tRNA_aden_deaminase"/>
</dbReference>
<dbReference type="EMBL" id="FQXM01000044">
    <property type="protein sequence ID" value="SHI05372.1"/>
    <property type="molecule type" value="Genomic_DNA"/>
</dbReference>
<dbReference type="InterPro" id="IPR016193">
    <property type="entry name" value="Cytidine_deaminase-like"/>
</dbReference>
<dbReference type="PANTHER" id="PTHR11079:SF202">
    <property type="entry name" value="TRNA-SPECIFIC ADENOSINE DEAMINASE"/>
    <property type="match status" value="1"/>
</dbReference>
<evidence type="ECO:0000256" key="4">
    <source>
        <dbReference type="ARBA" id="ARBA00022723"/>
    </source>
</evidence>
<proteinExistence type="inferred from homology"/>
<dbReference type="HAMAP" id="MF_00972">
    <property type="entry name" value="tRNA_aden_deaminase"/>
    <property type="match status" value="1"/>
</dbReference>
<organism evidence="10 11">
    <name type="scientific">Clostridium grantii DSM 8605</name>
    <dbReference type="NCBI Taxonomy" id="1121316"/>
    <lineage>
        <taxon>Bacteria</taxon>
        <taxon>Bacillati</taxon>
        <taxon>Bacillota</taxon>
        <taxon>Clostridia</taxon>
        <taxon>Eubacteriales</taxon>
        <taxon>Clostridiaceae</taxon>
        <taxon>Clostridium</taxon>
    </lineage>
</organism>